<accession>A0A939F406</accession>
<dbReference type="EMBL" id="JAFLRJ010000040">
    <property type="protein sequence ID" value="MBO0511283.1"/>
    <property type="molecule type" value="Genomic_DNA"/>
</dbReference>
<comment type="caution">
    <text evidence="1">The sequence shown here is derived from an EMBL/GenBank/DDBJ whole genome shotgun (WGS) entry which is preliminary data.</text>
</comment>
<protein>
    <submittedName>
        <fullName evidence="1">Uncharacterized protein</fullName>
    </submittedName>
</protein>
<sequence length="263" mass="27320">MQPMGAPNPTPPAGRGAGVRRGFGFVIALVGVLLLTGGSALAAHAYSNSRQTTPNYKYGLSLWKDEPVDHLFPETLGGKDADYEGKLSNTGRALWRRLGISQETACDKGLSAKTLAKAKELGCEAALRATYVDPTGNTIATVALMVIPGGESKRREMADFFDGREGLEAAVHALAVPGSLAEGWTDAVRSGSGLLPVGGDSMPYVVAATAGAADGRVAGGLPGEWGEEDVDGKMDRTSWQGSATDLASSFVSYIDEIQMGSAQ</sequence>
<dbReference type="RefSeq" id="WP_206960708.1">
    <property type="nucleotide sequence ID" value="NZ_JAFLRJ010000040.1"/>
</dbReference>
<keyword evidence="2" id="KW-1185">Reference proteome</keyword>
<dbReference type="Proteomes" id="UP000664167">
    <property type="component" value="Unassembled WGS sequence"/>
</dbReference>
<proteinExistence type="predicted"/>
<dbReference type="AlphaFoldDB" id="A0A939F406"/>
<reference evidence="1" key="1">
    <citation type="submission" date="2021-03" db="EMBL/GenBank/DDBJ databases">
        <title>Streptomyces poriferae sp. nov., a novel marine sponge-derived Actinobacteria species with anti-MRSA activity.</title>
        <authorList>
            <person name="Sandoval-Powers M."/>
            <person name="Kralova S."/>
            <person name="Nguyen G.-S."/>
            <person name="Fawwal D."/>
            <person name="Degnes K."/>
            <person name="Klinkenberg G."/>
            <person name="Sletta H."/>
            <person name="Wentzel A."/>
            <person name="Liles M.R."/>
        </authorList>
    </citation>
    <scope>NUCLEOTIDE SEQUENCE</scope>
    <source>
        <strain evidence="1">DSM 41794</strain>
    </source>
</reference>
<evidence type="ECO:0000313" key="2">
    <source>
        <dbReference type="Proteomes" id="UP000664167"/>
    </source>
</evidence>
<gene>
    <name evidence="1" type="ORF">J0695_05585</name>
</gene>
<evidence type="ECO:0000313" key="1">
    <source>
        <dbReference type="EMBL" id="MBO0511283.1"/>
    </source>
</evidence>
<name>A0A939F406_9ACTN</name>
<organism evidence="1 2">
    <name type="scientific">Streptomyces beijiangensis</name>
    <dbReference type="NCBI Taxonomy" id="163361"/>
    <lineage>
        <taxon>Bacteria</taxon>
        <taxon>Bacillati</taxon>
        <taxon>Actinomycetota</taxon>
        <taxon>Actinomycetes</taxon>
        <taxon>Kitasatosporales</taxon>
        <taxon>Streptomycetaceae</taxon>
        <taxon>Streptomyces</taxon>
    </lineage>
</organism>